<evidence type="ECO:0000256" key="3">
    <source>
        <dbReference type="ARBA" id="ARBA00012438"/>
    </source>
</evidence>
<dbReference type="SMART" id="SM00388">
    <property type="entry name" value="HisKA"/>
    <property type="match status" value="1"/>
</dbReference>
<evidence type="ECO:0000256" key="7">
    <source>
        <dbReference type="ARBA" id="ARBA00022692"/>
    </source>
</evidence>
<keyword evidence="6" id="KW-0808">Transferase</keyword>
<name>A0A1M7YKV4_9BACT</name>
<dbReference type="OrthoDB" id="9815202at2"/>
<dbReference type="InterPro" id="IPR003660">
    <property type="entry name" value="HAMP_dom"/>
</dbReference>
<dbReference type="GO" id="GO:0005886">
    <property type="term" value="C:plasma membrane"/>
    <property type="evidence" value="ECO:0007669"/>
    <property type="project" value="UniProtKB-SubCell"/>
</dbReference>
<dbReference type="InterPro" id="IPR004358">
    <property type="entry name" value="Sig_transdc_His_kin-like_C"/>
</dbReference>
<dbReference type="Gene3D" id="6.10.340.10">
    <property type="match status" value="1"/>
</dbReference>
<accession>A0A1M7YKV4</accession>
<dbReference type="SUPFAM" id="SSF158472">
    <property type="entry name" value="HAMP domain-like"/>
    <property type="match status" value="1"/>
</dbReference>
<dbReference type="GO" id="GO:0005524">
    <property type="term" value="F:ATP binding"/>
    <property type="evidence" value="ECO:0007669"/>
    <property type="project" value="UniProtKB-KW"/>
</dbReference>
<evidence type="ECO:0000256" key="4">
    <source>
        <dbReference type="ARBA" id="ARBA00022475"/>
    </source>
</evidence>
<keyword evidence="9 17" id="KW-0418">Kinase</keyword>
<dbReference type="FunFam" id="3.30.565.10:FF:000006">
    <property type="entry name" value="Sensor histidine kinase WalK"/>
    <property type="match status" value="1"/>
</dbReference>
<keyword evidence="13 14" id="KW-0472">Membrane</keyword>
<dbReference type="InterPro" id="IPR003594">
    <property type="entry name" value="HATPase_dom"/>
</dbReference>
<reference evidence="17 18" key="1">
    <citation type="submission" date="2016-12" db="EMBL/GenBank/DDBJ databases">
        <authorList>
            <person name="Song W.-J."/>
            <person name="Kurnit D.M."/>
        </authorList>
    </citation>
    <scope>NUCLEOTIDE SEQUENCE [LARGE SCALE GENOMIC DNA]</scope>
    <source>
        <strain evidence="17 18">DSM 18488</strain>
    </source>
</reference>
<dbReference type="CDD" id="cd00075">
    <property type="entry name" value="HATPase"/>
    <property type="match status" value="1"/>
</dbReference>
<evidence type="ECO:0000256" key="10">
    <source>
        <dbReference type="ARBA" id="ARBA00022840"/>
    </source>
</evidence>
<dbReference type="GO" id="GO:0000155">
    <property type="term" value="F:phosphorelay sensor kinase activity"/>
    <property type="evidence" value="ECO:0007669"/>
    <property type="project" value="InterPro"/>
</dbReference>
<feature type="transmembrane region" description="Helical" evidence="14">
    <location>
        <begin position="7"/>
        <end position="27"/>
    </location>
</feature>
<dbReference type="EC" id="2.7.13.3" evidence="3"/>
<keyword evidence="8" id="KW-0547">Nucleotide-binding</keyword>
<dbReference type="InterPro" id="IPR003661">
    <property type="entry name" value="HisK_dim/P_dom"/>
</dbReference>
<dbReference type="SMART" id="SM00387">
    <property type="entry name" value="HATPase_c"/>
    <property type="match status" value="1"/>
</dbReference>
<dbReference type="STRING" id="1121416.SAMN02745220_05030"/>
<evidence type="ECO:0000256" key="14">
    <source>
        <dbReference type="SAM" id="Phobius"/>
    </source>
</evidence>
<keyword evidence="5" id="KW-0597">Phosphoprotein</keyword>
<dbReference type="EMBL" id="FRFE01000050">
    <property type="protein sequence ID" value="SHO53260.1"/>
    <property type="molecule type" value="Genomic_DNA"/>
</dbReference>
<organism evidence="17 18">
    <name type="scientific">Desulfopila aestuarii DSM 18488</name>
    <dbReference type="NCBI Taxonomy" id="1121416"/>
    <lineage>
        <taxon>Bacteria</taxon>
        <taxon>Pseudomonadati</taxon>
        <taxon>Thermodesulfobacteriota</taxon>
        <taxon>Desulfobulbia</taxon>
        <taxon>Desulfobulbales</taxon>
        <taxon>Desulfocapsaceae</taxon>
        <taxon>Desulfopila</taxon>
    </lineage>
</organism>
<dbReference type="PRINTS" id="PR00344">
    <property type="entry name" value="BCTRLSENSOR"/>
</dbReference>
<dbReference type="SUPFAM" id="SSF47384">
    <property type="entry name" value="Homodimeric domain of signal transducing histidine kinase"/>
    <property type="match status" value="1"/>
</dbReference>
<evidence type="ECO:0000313" key="18">
    <source>
        <dbReference type="Proteomes" id="UP000184603"/>
    </source>
</evidence>
<dbReference type="Proteomes" id="UP000184603">
    <property type="component" value="Unassembled WGS sequence"/>
</dbReference>
<sequence length="467" mass="52957">MKIRAKFTLFISLAAFFSVIFFSAYLYTELREEMYDLIDYELADGADALFAQLTKTETHTPLPHLTPPGFPMNNYWLRVFTESGDTLYASEMAKISSVAPAPTHAPYFATLAISQNFLSIPKSEKEELKGHPVKLRVRTFRQRIGETTFIVQIGKPILLLNAELQEILVDMEITVPMTIVLIFIAAYLLAGRMLEPLTEINRRIVRIRENSLHERIPLGKSKDELHALSSSLNSMFDRLENSFLRQREFIGNAAHEMKSPLTILMLGHEEMLAANPDPEIRSSLEKQLHSMRRLNKLIRDLLSIARLEQEDTLVRTAVDIPELLNRLLEDYTEITKSGGITVTTSFDPLTISADQEKIQRLFINLIDNGIKYNLNQNGTLHLSTRKERDMAVIEISNSGKIIPPDELKHIFKQFYRVEKSRSQAFGGTGLGLTIASRIVEMHRGSIEVKSGTGTTTFIVMLPHETLV</sequence>
<dbReference type="RefSeq" id="WP_073616853.1">
    <property type="nucleotide sequence ID" value="NZ_FRFE01000050.1"/>
</dbReference>
<evidence type="ECO:0000256" key="9">
    <source>
        <dbReference type="ARBA" id="ARBA00022777"/>
    </source>
</evidence>
<dbReference type="Pfam" id="PF00672">
    <property type="entry name" value="HAMP"/>
    <property type="match status" value="1"/>
</dbReference>
<evidence type="ECO:0000256" key="11">
    <source>
        <dbReference type="ARBA" id="ARBA00022989"/>
    </source>
</evidence>
<evidence type="ECO:0000259" key="15">
    <source>
        <dbReference type="PROSITE" id="PS50109"/>
    </source>
</evidence>
<keyword evidence="4" id="KW-1003">Cell membrane</keyword>
<dbReference type="CDD" id="cd00082">
    <property type="entry name" value="HisKA"/>
    <property type="match status" value="1"/>
</dbReference>
<evidence type="ECO:0000256" key="2">
    <source>
        <dbReference type="ARBA" id="ARBA00004651"/>
    </source>
</evidence>
<dbReference type="InterPro" id="IPR005467">
    <property type="entry name" value="His_kinase_dom"/>
</dbReference>
<feature type="domain" description="HAMP" evidence="16">
    <location>
        <begin position="191"/>
        <end position="244"/>
    </location>
</feature>
<dbReference type="CDD" id="cd06225">
    <property type="entry name" value="HAMP"/>
    <property type="match status" value="1"/>
</dbReference>
<dbReference type="SUPFAM" id="SSF55874">
    <property type="entry name" value="ATPase domain of HSP90 chaperone/DNA topoisomerase II/histidine kinase"/>
    <property type="match status" value="1"/>
</dbReference>
<protein>
    <recommendedName>
        <fullName evidence="3">histidine kinase</fullName>
        <ecNumber evidence="3">2.7.13.3</ecNumber>
    </recommendedName>
</protein>
<evidence type="ECO:0000256" key="1">
    <source>
        <dbReference type="ARBA" id="ARBA00000085"/>
    </source>
</evidence>
<evidence type="ECO:0000256" key="8">
    <source>
        <dbReference type="ARBA" id="ARBA00022741"/>
    </source>
</evidence>
<evidence type="ECO:0000256" key="13">
    <source>
        <dbReference type="ARBA" id="ARBA00023136"/>
    </source>
</evidence>
<dbReference type="PANTHER" id="PTHR45528">
    <property type="entry name" value="SENSOR HISTIDINE KINASE CPXA"/>
    <property type="match status" value="1"/>
</dbReference>
<comment type="subcellular location">
    <subcellularLocation>
        <location evidence="2">Cell membrane</location>
        <topology evidence="2">Multi-pass membrane protein</topology>
    </subcellularLocation>
</comment>
<keyword evidence="10" id="KW-0067">ATP-binding</keyword>
<dbReference type="Pfam" id="PF02518">
    <property type="entry name" value="HATPase_c"/>
    <property type="match status" value="1"/>
</dbReference>
<dbReference type="InterPro" id="IPR050398">
    <property type="entry name" value="HssS/ArlS-like"/>
</dbReference>
<evidence type="ECO:0000313" key="17">
    <source>
        <dbReference type="EMBL" id="SHO53260.1"/>
    </source>
</evidence>
<evidence type="ECO:0000256" key="6">
    <source>
        <dbReference type="ARBA" id="ARBA00022679"/>
    </source>
</evidence>
<dbReference type="Gene3D" id="1.10.287.130">
    <property type="match status" value="1"/>
</dbReference>
<dbReference type="Gene3D" id="3.30.565.10">
    <property type="entry name" value="Histidine kinase-like ATPase, C-terminal domain"/>
    <property type="match status" value="1"/>
</dbReference>
<keyword evidence="12" id="KW-0902">Two-component regulatory system</keyword>
<comment type="catalytic activity">
    <reaction evidence="1">
        <text>ATP + protein L-histidine = ADP + protein N-phospho-L-histidine.</text>
        <dbReference type="EC" id="2.7.13.3"/>
    </reaction>
</comment>
<dbReference type="PROSITE" id="PS50885">
    <property type="entry name" value="HAMP"/>
    <property type="match status" value="1"/>
</dbReference>
<evidence type="ECO:0000256" key="5">
    <source>
        <dbReference type="ARBA" id="ARBA00022553"/>
    </source>
</evidence>
<dbReference type="InterPro" id="IPR036097">
    <property type="entry name" value="HisK_dim/P_sf"/>
</dbReference>
<dbReference type="PROSITE" id="PS50109">
    <property type="entry name" value="HIS_KIN"/>
    <property type="match status" value="1"/>
</dbReference>
<dbReference type="Pfam" id="PF00512">
    <property type="entry name" value="HisKA"/>
    <property type="match status" value="1"/>
</dbReference>
<evidence type="ECO:0000259" key="16">
    <source>
        <dbReference type="PROSITE" id="PS50885"/>
    </source>
</evidence>
<dbReference type="SMART" id="SM00304">
    <property type="entry name" value="HAMP"/>
    <property type="match status" value="1"/>
</dbReference>
<keyword evidence="18" id="KW-1185">Reference proteome</keyword>
<keyword evidence="7 14" id="KW-0812">Transmembrane</keyword>
<feature type="domain" description="Histidine kinase" evidence="15">
    <location>
        <begin position="252"/>
        <end position="465"/>
    </location>
</feature>
<proteinExistence type="predicted"/>
<dbReference type="AlphaFoldDB" id="A0A1M7YKV4"/>
<evidence type="ECO:0000256" key="12">
    <source>
        <dbReference type="ARBA" id="ARBA00023012"/>
    </source>
</evidence>
<gene>
    <name evidence="17" type="ORF">SAMN02745220_05030</name>
</gene>
<dbReference type="InterPro" id="IPR036890">
    <property type="entry name" value="HATPase_C_sf"/>
</dbReference>
<keyword evidence="11 14" id="KW-1133">Transmembrane helix</keyword>
<dbReference type="PANTHER" id="PTHR45528:SF1">
    <property type="entry name" value="SENSOR HISTIDINE KINASE CPXA"/>
    <property type="match status" value="1"/>
</dbReference>